<dbReference type="Proteomes" id="UP001598448">
    <property type="component" value="Unassembled WGS sequence"/>
</dbReference>
<proteinExistence type="predicted"/>
<name>A0ABW6FUG0_9ACTN</name>
<dbReference type="EMBL" id="JBHXIJ010000372">
    <property type="protein sequence ID" value="MFD5103341.1"/>
    <property type="molecule type" value="Genomic_DNA"/>
</dbReference>
<evidence type="ECO:0000313" key="2">
    <source>
        <dbReference type="Proteomes" id="UP001598448"/>
    </source>
</evidence>
<organism evidence="1 2">
    <name type="scientific">Streptomyces albidochromogenes</name>
    <dbReference type="NCBI Taxonomy" id="329524"/>
    <lineage>
        <taxon>Bacteria</taxon>
        <taxon>Bacillati</taxon>
        <taxon>Actinomycetota</taxon>
        <taxon>Actinomycetes</taxon>
        <taxon>Kitasatosporales</taxon>
        <taxon>Streptomycetaceae</taxon>
        <taxon>Streptomyces</taxon>
    </lineage>
</organism>
<keyword evidence="2" id="KW-1185">Reference proteome</keyword>
<protein>
    <submittedName>
        <fullName evidence="1">Uncharacterized protein</fullName>
    </submittedName>
</protein>
<sequence length="42" mass="4354">MERQAPGLEALAASCDHPTFARVSADLAGATTSTSTRCSSWV</sequence>
<accession>A0ABW6FUG0</accession>
<dbReference type="RefSeq" id="WP_386721551.1">
    <property type="nucleotide sequence ID" value="NZ_JBHXIJ010000372.1"/>
</dbReference>
<evidence type="ECO:0000313" key="1">
    <source>
        <dbReference type="EMBL" id="MFD5103341.1"/>
    </source>
</evidence>
<reference evidence="1 2" key="1">
    <citation type="submission" date="2024-09" db="EMBL/GenBank/DDBJ databases">
        <title>The Natural Products Discovery Center: Release of the First 8490 Sequenced Strains for Exploring Actinobacteria Biosynthetic Diversity.</title>
        <authorList>
            <person name="Kalkreuter E."/>
            <person name="Kautsar S.A."/>
            <person name="Yang D."/>
            <person name="Bader C.D."/>
            <person name="Teijaro C.N."/>
            <person name="Fluegel L."/>
            <person name="Davis C.M."/>
            <person name="Simpson J.R."/>
            <person name="Lauterbach L."/>
            <person name="Steele A.D."/>
            <person name="Gui C."/>
            <person name="Meng S."/>
            <person name="Li G."/>
            <person name="Viehrig K."/>
            <person name="Ye F."/>
            <person name="Su P."/>
            <person name="Kiefer A.F."/>
            <person name="Nichols A."/>
            <person name="Cepeda A.J."/>
            <person name="Yan W."/>
            <person name="Fan B."/>
            <person name="Jiang Y."/>
            <person name="Adhikari A."/>
            <person name="Zheng C.-J."/>
            <person name="Schuster L."/>
            <person name="Cowan T.M."/>
            <person name="Smanski M.J."/>
            <person name="Chevrette M.G."/>
            <person name="De Carvalho L.P.S."/>
            <person name="Shen B."/>
        </authorList>
    </citation>
    <scope>NUCLEOTIDE SEQUENCE [LARGE SCALE GENOMIC DNA]</scope>
    <source>
        <strain evidence="1 2">NPDC058348</strain>
    </source>
</reference>
<gene>
    <name evidence="1" type="ORF">ACFWJN_30870</name>
</gene>
<comment type="caution">
    <text evidence="1">The sequence shown here is derived from an EMBL/GenBank/DDBJ whole genome shotgun (WGS) entry which is preliminary data.</text>
</comment>